<evidence type="ECO:0000256" key="5">
    <source>
        <dbReference type="ARBA" id="ARBA00023150"/>
    </source>
</evidence>
<comment type="pathway">
    <text evidence="1">Cofactor biosynthesis; molybdopterin biosynthesis.</text>
</comment>
<dbReference type="EMBL" id="CP024091">
    <property type="protein sequence ID" value="ATP55920.1"/>
    <property type="molecule type" value="Genomic_DNA"/>
</dbReference>
<reference evidence="12 13" key="1">
    <citation type="submission" date="2017-10" db="EMBL/GenBank/DDBJ databases">
        <title>Whole genome of Pedobacter ginsengisoli T01R-27 isolated from tomato rhizosphere.</title>
        <authorList>
            <person name="Weon H.-Y."/>
            <person name="Lee S.A."/>
            <person name="Sang M.K."/>
            <person name="Song J."/>
        </authorList>
    </citation>
    <scope>NUCLEOTIDE SEQUENCE [LARGE SCALE GENOMIC DNA]</scope>
    <source>
        <strain evidence="12 13">T01R-27</strain>
    </source>
</reference>
<evidence type="ECO:0000256" key="2">
    <source>
        <dbReference type="ARBA" id="ARBA00005426"/>
    </source>
</evidence>
<dbReference type="InterPro" id="IPR003448">
    <property type="entry name" value="Mopterin_biosynth_MoaE"/>
</dbReference>
<sequence>MDYITNKDLDLVGLLQKAHHPAAGAVVLFSGDVRDNNVGKTVDFLEYEAHTSMASKMIESILIDAKNRWRLNIAVAQHRTGKVGIMEAAVVVITASAHRAEAYAANRYIIDRIKHEAPIWKCEFFTDGTKEWGGNCNCHKDTGDVNKHIYEFEDIL</sequence>
<dbReference type="GO" id="GO:0030366">
    <property type="term" value="F:molybdopterin synthase activity"/>
    <property type="evidence" value="ECO:0007669"/>
    <property type="project" value="UniProtKB-EC"/>
</dbReference>
<dbReference type="PANTHER" id="PTHR23404">
    <property type="entry name" value="MOLYBDOPTERIN SYNTHASE RELATED"/>
    <property type="match status" value="1"/>
</dbReference>
<dbReference type="Gene3D" id="3.90.1170.40">
    <property type="entry name" value="Molybdopterin biosynthesis MoaE subunit"/>
    <property type="match status" value="1"/>
</dbReference>
<dbReference type="InterPro" id="IPR036563">
    <property type="entry name" value="MoaE_sf"/>
</dbReference>
<evidence type="ECO:0000313" key="12">
    <source>
        <dbReference type="EMBL" id="ATP55920.1"/>
    </source>
</evidence>
<dbReference type="EC" id="2.8.1.12" evidence="3"/>
<dbReference type="KEGG" id="pgs:CPT03_05295"/>
<protein>
    <recommendedName>
        <fullName evidence="4">Molybdopterin synthase catalytic subunit</fullName>
        <ecNumber evidence="3">2.8.1.12</ecNumber>
    </recommendedName>
    <alternativeName>
        <fullName evidence="9">MPT synthase subunit 2</fullName>
    </alternativeName>
    <alternativeName>
        <fullName evidence="7">Molybdenum cofactor biosynthesis protein E</fullName>
    </alternativeName>
    <alternativeName>
        <fullName evidence="8">Molybdopterin-converting factor large subunit</fullName>
    </alternativeName>
    <alternativeName>
        <fullName evidence="10">Molybdopterin-converting factor subunit 2</fullName>
    </alternativeName>
</protein>
<organism evidence="12 13">
    <name type="scientific">Pedobacter ginsengisoli</name>
    <dbReference type="NCBI Taxonomy" id="363852"/>
    <lineage>
        <taxon>Bacteria</taxon>
        <taxon>Pseudomonadati</taxon>
        <taxon>Bacteroidota</taxon>
        <taxon>Sphingobacteriia</taxon>
        <taxon>Sphingobacteriales</taxon>
        <taxon>Sphingobacteriaceae</taxon>
        <taxon>Pedobacter</taxon>
    </lineage>
</organism>
<gene>
    <name evidence="12" type="ORF">CPT03_05295</name>
</gene>
<dbReference type="SUPFAM" id="SSF54690">
    <property type="entry name" value="Molybdopterin synthase subunit MoaE"/>
    <property type="match status" value="1"/>
</dbReference>
<comment type="subunit">
    <text evidence="6">Heterotetramer of 2 MoaD subunits and 2 MoaE subunits. Also stable as homodimer. The enzyme changes between these two forms during catalysis.</text>
</comment>
<keyword evidence="13" id="KW-1185">Reference proteome</keyword>
<dbReference type="Proteomes" id="UP000223749">
    <property type="component" value="Chromosome"/>
</dbReference>
<evidence type="ECO:0000256" key="11">
    <source>
        <dbReference type="ARBA" id="ARBA00049878"/>
    </source>
</evidence>
<evidence type="ECO:0000256" key="7">
    <source>
        <dbReference type="ARBA" id="ARBA00029745"/>
    </source>
</evidence>
<dbReference type="Pfam" id="PF02391">
    <property type="entry name" value="MoaE"/>
    <property type="match status" value="1"/>
</dbReference>
<dbReference type="CDD" id="cd00756">
    <property type="entry name" value="MoaE"/>
    <property type="match status" value="1"/>
</dbReference>
<dbReference type="AlphaFoldDB" id="A0A2D1U2T2"/>
<evidence type="ECO:0000313" key="13">
    <source>
        <dbReference type="Proteomes" id="UP000223749"/>
    </source>
</evidence>
<keyword evidence="5" id="KW-0501">Molybdenum cofactor biosynthesis</keyword>
<evidence type="ECO:0000256" key="9">
    <source>
        <dbReference type="ARBA" id="ARBA00030781"/>
    </source>
</evidence>
<accession>A0A2D1U2T2</accession>
<comment type="similarity">
    <text evidence="2">Belongs to the MoaE family.</text>
</comment>
<evidence type="ECO:0000256" key="4">
    <source>
        <dbReference type="ARBA" id="ARBA00013858"/>
    </source>
</evidence>
<dbReference type="OrthoDB" id="9803224at2"/>
<dbReference type="GO" id="GO:0006777">
    <property type="term" value="P:Mo-molybdopterin cofactor biosynthetic process"/>
    <property type="evidence" value="ECO:0007669"/>
    <property type="project" value="UniProtKB-KW"/>
</dbReference>
<comment type="catalytic activity">
    <reaction evidence="11">
        <text>2 [molybdopterin-synthase sulfur-carrier protein]-C-terminal-Gly-aminoethanethioate + cyclic pyranopterin phosphate + H2O = molybdopterin + 2 [molybdopterin-synthase sulfur-carrier protein]-C-terminal Gly-Gly + 2 H(+)</text>
        <dbReference type="Rhea" id="RHEA:26333"/>
        <dbReference type="Rhea" id="RHEA-COMP:12202"/>
        <dbReference type="Rhea" id="RHEA-COMP:19907"/>
        <dbReference type="ChEBI" id="CHEBI:15377"/>
        <dbReference type="ChEBI" id="CHEBI:15378"/>
        <dbReference type="ChEBI" id="CHEBI:58698"/>
        <dbReference type="ChEBI" id="CHEBI:59648"/>
        <dbReference type="ChEBI" id="CHEBI:90778"/>
        <dbReference type="ChEBI" id="CHEBI:232372"/>
        <dbReference type="EC" id="2.8.1.12"/>
    </reaction>
</comment>
<dbReference type="RefSeq" id="WP_099437862.1">
    <property type="nucleotide sequence ID" value="NZ_CP024091.1"/>
</dbReference>
<evidence type="ECO:0000256" key="3">
    <source>
        <dbReference type="ARBA" id="ARBA00011950"/>
    </source>
</evidence>
<evidence type="ECO:0000256" key="1">
    <source>
        <dbReference type="ARBA" id="ARBA00005046"/>
    </source>
</evidence>
<proteinExistence type="inferred from homology"/>
<evidence type="ECO:0000256" key="6">
    <source>
        <dbReference type="ARBA" id="ARBA00026066"/>
    </source>
</evidence>
<evidence type="ECO:0000256" key="10">
    <source>
        <dbReference type="ARBA" id="ARBA00032474"/>
    </source>
</evidence>
<name>A0A2D1U2T2_9SPHI</name>
<evidence type="ECO:0000256" key="8">
    <source>
        <dbReference type="ARBA" id="ARBA00030407"/>
    </source>
</evidence>